<protein>
    <recommendedName>
        <fullName evidence="4">MFS transporter</fullName>
    </recommendedName>
</protein>
<dbReference type="Proteomes" id="UP001352223">
    <property type="component" value="Unassembled WGS sequence"/>
</dbReference>
<dbReference type="RefSeq" id="WP_324774271.1">
    <property type="nucleotide sequence ID" value="NZ_BAAATS010000028.1"/>
</dbReference>
<feature type="transmembrane region" description="Helical" evidence="1">
    <location>
        <begin position="51"/>
        <end position="73"/>
    </location>
</feature>
<accession>A0ABU6CLY0</accession>
<keyword evidence="1" id="KW-1133">Transmembrane helix</keyword>
<evidence type="ECO:0000256" key="1">
    <source>
        <dbReference type="SAM" id="Phobius"/>
    </source>
</evidence>
<dbReference type="EMBL" id="JAOZYB010000336">
    <property type="protein sequence ID" value="MEB3965739.1"/>
    <property type="molecule type" value="Genomic_DNA"/>
</dbReference>
<keyword evidence="3" id="KW-1185">Reference proteome</keyword>
<evidence type="ECO:0008006" key="4">
    <source>
        <dbReference type="Google" id="ProtNLM"/>
    </source>
</evidence>
<gene>
    <name evidence="2" type="ORF">OKJ48_36785</name>
</gene>
<evidence type="ECO:0000313" key="2">
    <source>
        <dbReference type="EMBL" id="MEB3965739.1"/>
    </source>
</evidence>
<keyword evidence="1" id="KW-0812">Transmembrane</keyword>
<name>A0ABU6CLY0_9ACTN</name>
<reference evidence="2 3" key="1">
    <citation type="submission" date="2022-10" db="EMBL/GenBank/DDBJ databases">
        <authorList>
            <person name="Xie J."/>
            <person name="Shen N."/>
        </authorList>
    </citation>
    <scope>NUCLEOTIDE SEQUENCE [LARGE SCALE GENOMIC DNA]</scope>
    <source>
        <strain evidence="2 3">DSM 41681</strain>
    </source>
</reference>
<comment type="caution">
    <text evidence="2">The sequence shown here is derived from an EMBL/GenBank/DDBJ whole genome shotgun (WGS) entry which is preliminary data.</text>
</comment>
<proteinExistence type="predicted"/>
<feature type="transmembrane region" description="Helical" evidence="1">
    <location>
        <begin position="28"/>
        <end position="44"/>
    </location>
</feature>
<evidence type="ECO:0000313" key="3">
    <source>
        <dbReference type="Proteomes" id="UP001352223"/>
    </source>
</evidence>
<keyword evidence="1" id="KW-0472">Membrane</keyword>
<sequence>MFAAICVALAALGHVVMSGTRIPWWALPGALAMASVLGWGLSAFERAPRTVLTSCVGLQVLLHVTLSLAQAGAHPRSGSPLTRLWISYLLCTAPAAPGSRHLGHTAAMPSLPSMDGGMGTAVHSMPGMGVPGHGMSTVSSAGMLAAHLCAAVVCGAWLGRGEQVAFDALRAVECWLSAPLRLPRLRTVPVSGVLLPLLRPASDRAPRRLLLARSITSRGPPARFAVA</sequence>
<organism evidence="2 3">
    <name type="scientific">Streptomyces kunmingensis</name>
    <dbReference type="NCBI Taxonomy" id="68225"/>
    <lineage>
        <taxon>Bacteria</taxon>
        <taxon>Bacillati</taxon>
        <taxon>Actinomycetota</taxon>
        <taxon>Actinomycetes</taxon>
        <taxon>Kitasatosporales</taxon>
        <taxon>Streptomycetaceae</taxon>
        <taxon>Streptomyces</taxon>
    </lineage>
</organism>